<keyword evidence="2" id="KW-0378">Hydrolase</keyword>
<dbReference type="AlphaFoldDB" id="A0A1X0JGK8"/>
<accession>A0A1X0JGK8</accession>
<dbReference type="GO" id="GO:0016787">
    <property type="term" value="F:hydrolase activity"/>
    <property type="evidence" value="ECO:0007669"/>
    <property type="project" value="UniProtKB-KW"/>
</dbReference>
<proteinExistence type="predicted"/>
<keyword evidence="3" id="KW-1185">Reference proteome</keyword>
<gene>
    <name evidence="2" type="ORF">BST47_25120</name>
</gene>
<protein>
    <submittedName>
        <fullName evidence="2">Limonene-1,2-epoxide hydrolase</fullName>
    </submittedName>
</protein>
<organism evidence="2 3">
    <name type="scientific">Mycolicibacterium tusciae</name>
    <dbReference type="NCBI Taxonomy" id="75922"/>
    <lineage>
        <taxon>Bacteria</taxon>
        <taxon>Bacillati</taxon>
        <taxon>Actinomycetota</taxon>
        <taxon>Actinomycetes</taxon>
        <taxon>Mycobacteriales</taxon>
        <taxon>Mycobacteriaceae</taxon>
        <taxon>Mycolicibacterium</taxon>
    </lineage>
</organism>
<dbReference type="OrthoDB" id="9781757at2"/>
<dbReference type="STRING" id="75922.BST47_25120"/>
<evidence type="ECO:0000313" key="2">
    <source>
        <dbReference type="EMBL" id="ORB62072.1"/>
    </source>
</evidence>
<name>A0A1X0JGK8_9MYCO</name>
<comment type="caution">
    <text evidence="2">The sequence shown here is derived from an EMBL/GenBank/DDBJ whole genome shotgun (WGS) entry which is preliminary data.</text>
</comment>
<dbReference type="InterPro" id="IPR032710">
    <property type="entry name" value="NTF2-like_dom_sf"/>
</dbReference>
<feature type="domain" description="SnoaL-like" evidence="1">
    <location>
        <begin position="10"/>
        <end position="110"/>
    </location>
</feature>
<dbReference type="RefSeq" id="WP_083128398.1">
    <property type="nucleotide sequence ID" value="NZ_MVIM01000018.1"/>
</dbReference>
<dbReference type="EMBL" id="MVIM01000018">
    <property type="protein sequence ID" value="ORB62072.1"/>
    <property type="molecule type" value="Genomic_DNA"/>
</dbReference>
<reference evidence="2 3" key="1">
    <citation type="submission" date="2017-02" db="EMBL/GenBank/DDBJ databases">
        <title>The new phylogeny of genus Mycobacterium.</title>
        <authorList>
            <person name="Tortoli E."/>
            <person name="Trovato A."/>
            <person name="Cirillo D.M."/>
        </authorList>
    </citation>
    <scope>NUCLEOTIDE SEQUENCE [LARGE SCALE GENOMIC DNA]</scope>
    <source>
        <strain evidence="2 3">DSM 44338</strain>
    </source>
</reference>
<dbReference type="InterPro" id="IPR037401">
    <property type="entry name" value="SnoaL-like"/>
</dbReference>
<dbReference type="SUPFAM" id="SSF54427">
    <property type="entry name" value="NTF2-like"/>
    <property type="match status" value="1"/>
</dbReference>
<dbReference type="Gene3D" id="3.10.450.50">
    <property type="match status" value="1"/>
</dbReference>
<dbReference type="Proteomes" id="UP000192411">
    <property type="component" value="Unassembled WGS sequence"/>
</dbReference>
<dbReference type="Pfam" id="PF12680">
    <property type="entry name" value="SnoaL_2"/>
    <property type="match status" value="1"/>
</dbReference>
<evidence type="ECO:0000259" key="1">
    <source>
        <dbReference type="Pfam" id="PF12680"/>
    </source>
</evidence>
<sequence length="147" mass="16323">MSVENTVLGMWKALSARDWELLTTFLSDDCIYCDMPLGPALSTRGPEDIIAKLKVGLEPLASYENHDGVLVSNGDDVLYEHSETWKWVSGETALLRFVTVHKVHDGKIAVWKDYWDMGGLTNTAPATWLEDVTAAYTVPMFDATGLI</sequence>
<evidence type="ECO:0000313" key="3">
    <source>
        <dbReference type="Proteomes" id="UP000192411"/>
    </source>
</evidence>